<keyword evidence="2" id="KW-1185">Reference proteome</keyword>
<comment type="caution">
    <text evidence="1">The sequence shown here is derived from an EMBL/GenBank/DDBJ whole genome shotgun (WGS) entry which is preliminary data.</text>
</comment>
<gene>
    <name evidence="1" type="ORF">Vadar_016441</name>
</gene>
<evidence type="ECO:0000313" key="1">
    <source>
        <dbReference type="EMBL" id="KAH7840407.1"/>
    </source>
</evidence>
<evidence type="ECO:0000313" key="2">
    <source>
        <dbReference type="Proteomes" id="UP000828048"/>
    </source>
</evidence>
<sequence length="1115" mass="127167">MSPPWSKPSSDLPSPPSHSLPVYTIFTLYPHSILSISPPLSLPVLNFWPRFLSLTLLTHKLPPLSITNHTMSDDELTTRFLSFKLTVDEQNEVALFEEDVKASENECRSSLFGKIISQKPANLTGLKNTMGLIWGNPKNFRVIEVGKDLYKFILPSEVDVIRILNSKPWFFNNHFLNLERWNPKLLPHQYCFDFTSTWVQIWGLPIQYMSMEVGLKLGTKLGTVEDVSIPITGSKDGRFIRVKVYVNITLPLKRGCMVKLASSKPFWVEFRYERLPTFCCYCGMVGHDLQGCDKRFFDMENDELKDSEYGAWIRASPATRPSQKSSTSTPARQRPAGDPDLVSSGDSASQEGNRPQTSNLNNVSKEGPASKSGTHSSDLAPSAISPTLTDNNQCLNPIPFASGTPPYPDPPSLPSDLDLIDAPISTSTIKTLTQNRTGSRKTTFTRTVRKSPQNAIKGKHPTTVVQNSDSILPSSQGKRKFEGVGIPLTFHQLKEFSRLHSPSLFFLSETKNGVTRLEVVKRALGMDGSLWVDPVGSAGGLALFWKGNHTVELQRMCSWFIDVKILDIDNNRSWRLCNVYFNSKPEVRKAQREQFLHYKVCLGDDWVLWGDMNDIVSVDEKRGGTQPQPWETRGFQDFINNCHLIDLGFSGYPFTWRNNRKGEGYIQERLDRVLASPHWRTRFDHAKVEHLNTVGSDHCALLMDLNPNETHNRVPFRFDSRWVKEEEMQNVVQQPWNTRVQGSRLFTVHSKIKECLFSIQNWKKGKKLNSGRQVIELHREIHSLQSGNFPPNRTRIQALKEQLQQEWDKEEEFWRQKSRINWLQQGDKNTGFFHASVLQRRTRNRITGIENSNDDWVSNGPTIAAEFQQYFQELFTANPVFDMVDTVAAIPTKITSHMNHKLTRLVMATEVHEALMAMPPIKAPGIDGRQILDNILIFHEVMHTLKCRRHGRKGWFALKLDMAKAYDRIEWKYIEAVMRKFGFDETWIKWVMNCVETVSFAIVINGNKGDFFQPQRGIRQGCPLSPYLFILCAEGLHYLIHDAVSSGVMRGVKLSRGCPSISHLFFADDSVIFGEATSRNCTAINEIFLKYERASGQLLNRDKSSIFFSPNTVRQ</sequence>
<dbReference type="Proteomes" id="UP000828048">
    <property type="component" value="Chromosome 10"/>
</dbReference>
<dbReference type="EMBL" id="CM037160">
    <property type="protein sequence ID" value="KAH7840407.1"/>
    <property type="molecule type" value="Genomic_DNA"/>
</dbReference>
<reference evidence="1 2" key="1">
    <citation type="journal article" date="2021" name="Hortic Res">
        <title>High-quality reference genome and annotation aids understanding of berry development for evergreen blueberry (Vaccinium darrowii).</title>
        <authorList>
            <person name="Yu J."/>
            <person name="Hulse-Kemp A.M."/>
            <person name="Babiker E."/>
            <person name="Staton M."/>
        </authorList>
    </citation>
    <scope>NUCLEOTIDE SEQUENCE [LARGE SCALE GENOMIC DNA]</scope>
    <source>
        <strain evidence="2">cv. NJ 8807/NJ 8810</strain>
        <tissue evidence="1">Young leaf</tissue>
    </source>
</reference>
<protein>
    <submittedName>
        <fullName evidence="1">Uncharacterized protein</fullName>
    </submittedName>
</protein>
<name>A0ACB7XID9_9ERIC</name>
<organism evidence="1 2">
    <name type="scientific">Vaccinium darrowii</name>
    <dbReference type="NCBI Taxonomy" id="229202"/>
    <lineage>
        <taxon>Eukaryota</taxon>
        <taxon>Viridiplantae</taxon>
        <taxon>Streptophyta</taxon>
        <taxon>Embryophyta</taxon>
        <taxon>Tracheophyta</taxon>
        <taxon>Spermatophyta</taxon>
        <taxon>Magnoliopsida</taxon>
        <taxon>eudicotyledons</taxon>
        <taxon>Gunneridae</taxon>
        <taxon>Pentapetalae</taxon>
        <taxon>asterids</taxon>
        <taxon>Ericales</taxon>
        <taxon>Ericaceae</taxon>
        <taxon>Vaccinioideae</taxon>
        <taxon>Vaccinieae</taxon>
        <taxon>Vaccinium</taxon>
    </lineage>
</organism>
<accession>A0ACB7XID9</accession>
<proteinExistence type="predicted"/>